<sequence length="266" mass="28489">MGSARAYLEVVRAQVRAQAQYRASFAFDVLGSMALVALDVMTVFVLLSVTGQLGGFGGGGVLLMAALSAASFATADVFVGSADRLRVHVRDGSFDSLLLRPLSTLAQLVVANFAFRRLGRSVQALVFYVVALCVVDVRWTPASAVLAVVAPLSGAAFFGSLFVIGATVAFWWTESGEVANAFTYGGRDFTSYPITMYGDWFRTLFALCLGFAFVAYLPALALLDVPDPLGLWHWLRWCSPLVTALAACLAALVWRTGVRAYRSTGS</sequence>
<keyword evidence="3" id="KW-1185">Reference proteome</keyword>
<feature type="transmembrane region" description="Helical" evidence="1">
    <location>
        <begin position="204"/>
        <end position="222"/>
    </location>
</feature>
<organism evidence="2 3">
    <name type="scientific">Actinokineospora bangkokensis</name>
    <dbReference type="NCBI Taxonomy" id="1193682"/>
    <lineage>
        <taxon>Bacteria</taxon>
        <taxon>Bacillati</taxon>
        <taxon>Actinomycetota</taxon>
        <taxon>Actinomycetes</taxon>
        <taxon>Pseudonocardiales</taxon>
        <taxon>Pseudonocardiaceae</taxon>
        <taxon>Actinokineospora</taxon>
    </lineage>
</organism>
<evidence type="ECO:0000313" key="2">
    <source>
        <dbReference type="EMBL" id="OLR94925.1"/>
    </source>
</evidence>
<evidence type="ECO:0000313" key="3">
    <source>
        <dbReference type="Proteomes" id="UP000186040"/>
    </source>
</evidence>
<dbReference type="InterPro" id="IPR010390">
    <property type="entry name" value="ABC-2_transporter-like"/>
</dbReference>
<gene>
    <name evidence="2" type="ORF">BJP25_08080</name>
</gene>
<feature type="transmembrane region" description="Helical" evidence="1">
    <location>
        <begin position="29"/>
        <end position="49"/>
    </location>
</feature>
<feature type="transmembrane region" description="Helical" evidence="1">
    <location>
        <begin position="61"/>
        <end position="82"/>
    </location>
</feature>
<keyword evidence="1" id="KW-0812">Transmembrane</keyword>
<protein>
    <submittedName>
        <fullName evidence="2">ABC transporter permease</fullName>
    </submittedName>
</protein>
<keyword evidence="1" id="KW-0472">Membrane</keyword>
<dbReference type="Pfam" id="PF06182">
    <property type="entry name" value="ABC2_membrane_6"/>
    <property type="match status" value="1"/>
</dbReference>
<evidence type="ECO:0000256" key="1">
    <source>
        <dbReference type="SAM" id="Phobius"/>
    </source>
</evidence>
<dbReference type="EMBL" id="MKQR01000005">
    <property type="protein sequence ID" value="OLR94925.1"/>
    <property type="molecule type" value="Genomic_DNA"/>
</dbReference>
<dbReference type="RefSeq" id="WP_075973155.1">
    <property type="nucleotide sequence ID" value="NZ_MKQR01000005.1"/>
</dbReference>
<accession>A0A1Q9LSB2</accession>
<feature type="transmembrane region" description="Helical" evidence="1">
    <location>
        <begin position="234"/>
        <end position="254"/>
    </location>
</feature>
<dbReference type="AlphaFoldDB" id="A0A1Q9LSB2"/>
<dbReference type="PANTHER" id="PTHR36833:SF1">
    <property type="entry name" value="INTEGRAL MEMBRANE TRANSPORT PROTEIN"/>
    <property type="match status" value="1"/>
</dbReference>
<dbReference type="PANTHER" id="PTHR36833">
    <property type="entry name" value="SLR0610 PROTEIN-RELATED"/>
    <property type="match status" value="1"/>
</dbReference>
<name>A0A1Q9LSB2_9PSEU</name>
<proteinExistence type="predicted"/>
<dbReference type="Proteomes" id="UP000186040">
    <property type="component" value="Unassembled WGS sequence"/>
</dbReference>
<feature type="transmembrane region" description="Helical" evidence="1">
    <location>
        <begin position="122"/>
        <end position="139"/>
    </location>
</feature>
<reference evidence="2 3" key="1">
    <citation type="submission" date="2016-10" db="EMBL/GenBank/DDBJ databases">
        <title>The Draft Genome Sequence of Actinokineospora bangkokensis 44EHWT reveals the biosynthetic pathway of antifungal compounds Thailandins with unusual extender unit butylmalonyl-CoA.</title>
        <authorList>
            <person name="Greule A."/>
            <person name="Intra B."/>
            <person name="Flemming S."/>
            <person name="Rommel M.G."/>
            <person name="Panbangred W."/>
            <person name="Bechthold A."/>
        </authorList>
    </citation>
    <scope>NUCLEOTIDE SEQUENCE [LARGE SCALE GENOMIC DNA]</scope>
    <source>
        <strain evidence="2 3">44EHW</strain>
    </source>
</reference>
<comment type="caution">
    <text evidence="2">The sequence shown here is derived from an EMBL/GenBank/DDBJ whole genome shotgun (WGS) entry which is preliminary data.</text>
</comment>
<dbReference type="STRING" id="1193682.BJP25_08080"/>
<keyword evidence="1" id="KW-1133">Transmembrane helix</keyword>
<feature type="transmembrane region" description="Helical" evidence="1">
    <location>
        <begin position="145"/>
        <end position="172"/>
    </location>
</feature>